<gene>
    <name evidence="1" type="ORF">B11C_20320</name>
</gene>
<name>E6YYN1_BARSR</name>
<evidence type="ECO:0000313" key="1">
    <source>
        <dbReference type="EMBL" id="CBI82042.1"/>
    </source>
</evidence>
<proteinExistence type="predicted"/>
<protein>
    <submittedName>
        <fullName evidence="1">Uncharacterized protein</fullName>
    </submittedName>
</protein>
<sequence>MNFYFYYLTFIVFNNTVLKRRKNTKTISINTESNIKRYIAYTFVIVKKYL</sequence>
<dbReference type="EMBL" id="FN645507">
    <property type="protein sequence ID" value="CBI82042.1"/>
    <property type="molecule type" value="Genomic_DNA"/>
</dbReference>
<reference evidence="1" key="1">
    <citation type="journal article" date="2011" name="PLoS Genet.">
        <title>Parallel evolution of a type IV secretion system in radiating lineages of the host-restricted bacterial pathogen Bartonella.</title>
        <authorList>
            <person name="Engel P."/>
            <person name="Salzburger W."/>
            <person name="Liesch M."/>
            <person name="Chang C.C."/>
            <person name="Maruyama S."/>
            <person name="Lanz C."/>
            <person name="Calteau A."/>
            <person name="Lajus A."/>
            <person name="Medigue C."/>
            <person name="Schuster S.C."/>
            <person name="Dehio C."/>
        </authorList>
    </citation>
    <scope>NUCLEOTIDE SEQUENCE</scope>
    <source>
        <strain evidence="1">R1</strain>
    </source>
</reference>
<dbReference type="AlphaFoldDB" id="E6YYN1"/>
<accession>E6YYN1</accession>
<organism evidence="1">
    <name type="scientific">Bartonella schoenbuchensis (strain DSM 13525 / NCTC 13165 / R1)</name>
    <dbReference type="NCBI Taxonomy" id="687861"/>
    <lineage>
        <taxon>Bacteria</taxon>
        <taxon>Pseudomonadati</taxon>
        <taxon>Pseudomonadota</taxon>
        <taxon>Alphaproteobacteria</taxon>
        <taxon>Hyphomicrobiales</taxon>
        <taxon>Bartonellaceae</taxon>
        <taxon>Bartonella</taxon>
    </lineage>
</organism>